<proteinExistence type="predicted"/>
<dbReference type="InterPro" id="IPR021514">
    <property type="entry name" value="DUF3176"/>
</dbReference>
<dbReference type="AlphaFoldDB" id="A0A8E2JJN3"/>
<protein>
    <submittedName>
        <fullName evidence="3">Uncharacterized protein</fullName>
    </submittedName>
</protein>
<keyword evidence="2" id="KW-0472">Membrane</keyword>
<accession>A0A8E2JJN3</accession>
<evidence type="ECO:0000256" key="2">
    <source>
        <dbReference type="SAM" id="Phobius"/>
    </source>
</evidence>
<keyword evidence="2" id="KW-1133">Transmembrane helix</keyword>
<feature type="transmembrane region" description="Helical" evidence="2">
    <location>
        <begin position="203"/>
        <end position="221"/>
    </location>
</feature>
<dbReference type="OrthoDB" id="5242705at2759"/>
<feature type="compositionally biased region" description="Basic and acidic residues" evidence="1">
    <location>
        <begin position="7"/>
        <end position="19"/>
    </location>
</feature>
<evidence type="ECO:0000256" key="1">
    <source>
        <dbReference type="SAM" id="MobiDB-lite"/>
    </source>
</evidence>
<feature type="transmembrane region" description="Helical" evidence="2">
    <location>
        <begin position="544"/>
        <end position="566"/>
    </location>
</feature>
<evidence type="ECO:0000313" key="4">
    <source>
        <dbReference type="Proteomes" id="UP000250266"/>
    </source>
</evidence>
<keyword evidence="4" id="KW-1185">Reference proteome</keyword>
<organism evidence="3 4">
    <name type="scientific">Lepidopterella palustris CBS 459.81</name>
    <dbReference type="NCBI Taxonomy" id="1314670"/>
    <lineage>
        <taxon>Eukaryota</taxon>
        <taxon>Fungi</taxon>
        <taxon>Dikarya</taxon>
        <taxon>Ascomycota</taxon>
        <taxon>Pezizomycotina</taxon>
        <taxon>Dothideomycetes</taxon>
        <taxon>Pleosporomycetidae</taxon>
        <taxon>Mytilinidiales</taxon>
        <taxon>Argynnaceae</taxon>
        <taxon>Lepidopterella</taxon>
    </lineage>
</organism>
<sequence>MSTVPHTAHEDGRGERNEQGRPWSLGSDLLGHYAAHPPAEDPHTSHGSNHNSFQSSGIIEIHDGTREQVQEEDDRNMDGGPPRLIRASTSVFDRVITDWWWWELFSWFVSFFATGAIVIVLVLYSEQTLPRWPLGITLNAYISVLAALAKAAMILPVAEAIGQLKWIWFRRKSKLMDFFTFDSASRGPWGSLMLLGTTRCRRLASLGAIITILSLAFEPFFQQIVAYPERPIVQGNGSVSAALSYNVDTSFHSPGLSNDQLMMTTIEASIFGSNETVSPPPSTCPTGNCTWPLFSSLGNYTAVQLVQGITTDYACGYVLNSTLMVGTFIELDSSKSVLSMTMMATSSPGNNTRLPDDGPQFNSAVFEDIAYPILDFYVAYMPGGKDAVMRNDTPVMLECMLDWCVKTYESSQAQGVLNETIVSTFTNQTAKRLSTSELQSGNPPVVITPQVGGNTFNVYNQTTYAMSRVLSSYLSLFILLDDANSTMTTYGGIYDFLLTSPYDITPYLDTLGTAISNNLRRKIKGTTTVTGPAWGSQTFVRIHWVWISVPVFLEVASLVFLLCTIVKSSKEKVGVWKTSALAMLLHGLTGEARHKLDPESSLSEVEATARKVHVVLSPDKESTRLVLV</sequence>
<dbReference type="Proteomes" id="UP000250266">
    <property type="component" value="Unassembled WGS sequence"/>
</dbReference>
<keyword evidence="2" id="KW-0812">Transmembrane</keyword>
<feature type="region of interest" description="Disordered" evidence="1">
    <location>
        <begin position="1"/>
        <end position="21"/>
    </location>
</feature>
<feature type="transmembrane region" description="Helical" evidence="2">
    <location>
        <begin position="136"/>
        <end position="162"/>
    </location>
</feature>
<name>A0A8E2JJN3_9PEZI</name>
<gene>
    <name evidence="3" type="ORF">K432DRAFT_440020</name>
</gene>
<dbReference type="PANTHER" id="PTHR35394">
    <property type="entry name" value="DUF3176 DOMAIN-CONTAINING PROTEIN"/>
    <property type="match status" value="1"/>
</dbReference>
<dbReference type="Pfam" id="PF11374">
    <property type="entry name" value="DUF3176"/>
    <property type="match status" value="1"/>
</dbReference>
<reference evidence="3 4" key="1">
    <citation type="journal article" date="2016" name="Nat. Commun.">
        <title>Ectomycorrhizal ecology is imprinted in the genome of the dominant symbiotic fungus Cenococcum geophilum.</title>
        <authorList>
            <consortium name="DOE Joint Genome Institute"/>
            <person name="Peter M."/>
            <person name="Kohler A."/>
            <person name="Ohm R.A."/>
            <person name="Kuo A."/>
            <person name="Krutzmann J."/>
            <person name="Morin E."/>
            <person name="Arend M."/>
            <person name="Barry K.W."/>
            <person name="Binder M."/>
            <person name="Choi C."/>
            <person name="Clum A."/>
            <person name="Copeland A."/>
            <person name="Grisel N."/>
            <person name="Haridas S."/>
            <person name="Kipfer T."/>
            <person name="LaButti K."/>
            <person name="Lindquist E."/>
            <person name="Lipzen A."/>
            <person name="Maire R."/>
            <person name="Meier B."/>
            <person name="Mihaltcheva S."/>
            <person name="Molinier V."/>
            <person name="Murat C."/>
            <person name="Poggeler S."/>
            <person name="Quandt C.A."/>
            <person name="Sperisen C."/>
            <person name="Tritt A."/>
            <person name="Tisserant E."/>
            <person name="Crous P.W."/>
            <person name="Henrissat B."/>
            <person name="Nehls U."/>
            <person name="Egli S."/>
            <person name="Spatafora J.W."/>
            <person name="Grigoriev I.V."/>
            <person name="Martin F.M."/>
        </authorList>
    </citation>
    <scope>NUCLEOTIDE SEQUENCE [LARGE SCALE GENOMIC DNA]</scope>
    <source>
        <strain evidence="3 4">CBS 459.81</strain>
    </source>
</reference>
<evidence type="ECO:0000313" key="3">
    <source>
        <dbReference type="EMBL" id="OCK84484.1"/>
    </source>
</evidence>
<dbReference type="PANTHER" id="PTHR35394:SF5">
    <property type="entry name" value="DUF3176 DOMAIN-CONTAINING PROTEIN"/>
    <property type="match status" value="1"/>
</dbReference>
<feature type="transmembrane region" description="Helical" evidence="2">
    <location>
        <begin position="104"/>
        <end position="124"/>
    </location>
</feature>
<dbReference type="EMBL" id="KV744836">
    <property type="protein sequence ID" value="OCK84484.1"/>
    <property type="molecule type" value="Genomic_DNA"/>
</dbReference>